<dbReference type="EMBL" id="FQ859183">
    <property type="protein sequence ID" value="CCB69214.1"/>
    <property type="molecule type" value="Genomic_DNA"/>
</dbReference>
<reference evidence="4 5" key="1">
    <citation type="journal article" date="2011" name="Appl. Environ. Microbiol.">
        <title>Complete genome sequence of the fish pathogen Flavobacterium branchiophilum.</title>
        <authorList>
            <consortium name="1:IP"/>
            <consortium name="Microbial Evolutionary Genomics,F-75015 Paris"/>
            <consortium name="France 2:CNRS"/>
            <consortium name="URA2171"/>
            <consortium name="F-75015 Paris,France 3:Unite de Virologie et Immunologie Mol."/>
            <consortium name="INRA,78352 Jouy en Josas Cedex"/>
            <consortium name="France. 4:Unite de Mathemathique"/>
            <consortium name="Informatique et Genome,INRA"/>
            <consortium name="78352 Jouy en Josas Cedex"/>
            <consortium name="France. 5:CEA/Genoscope"/>
            <consortium name="Evry"/>
            <consortium name="France"/>
            <person name="Touchon M."/>
            <person name="Barbier P."/>
            <person name="Bernardet J.F."/>
            <person name="Loux V."/>
            <person name="Vacherie B."/>
            <person name="Barbe V."/>
            <person name="Rocha E.P."/>
            <person name="Duchaud E."/>
        </authorList>
    </citation>
    <scope>NUCLEOTIDE SEQUENCE [LARGE SCALE GENOMIC DNA]</scope>
    <source>
        <strain evidence="4 5">FL-15</strain>
    </source>
</reference>
<sequence length="150" mass="17480">MIECMKTNSDNPDFIGLYHELDQYLWQKYPTEGQQYWQNNIIEYNPNVLVLYENQQPVACGCFKKYNSNTMEIKRMYVRPEARGKGLAVAILDALENWGVSLGFEYAVLETLHKQLAAIQLYQKMGFQITENYEPYVGNALSVCMKKQIM</sequence>
<dbReference type="PANTHER" id="PTHR43877">
    <property type="entry name" value="AMINOALKYLPHOSPHONATE N-ACETYLTRANSFERASE-RELATED-RELATED"/>
    <property type="match status" value="1"/>
</dbReference>
<gene>
    <name evidence="4" type="ordered locus">FBFL15_1125</name>
</gene>
<proteinExistence type="predicted"/>
<dbReference type="Gene3D" id="3.40.630.30">
    <property type="match status" value="1"/>
</dbReference>
<dbReference type="EC" id="2.3.1.-" evidence="4"/>
<dbReference type="STRING" id="1034807.FBFL15_1125"/>
<keyword evidence="1 4" id="KW-0808">Transferase</keyword>
<feature type="domain" description="N-acetyltransferase" evidence="3">
    <location>
        <begin position="1"/>
        <end position="150"/>
    </location>
</feature>
<dbReference type="PANTHER" id="PTHR43877:SF2">
    <property type="entry name" value="AMINOALKYLPHOSPHONATE N-ACETYLTRANSFERASE-RELATED"/>
    <property type="match status" value="1"/>
</dbReference>
<evidence type="ECO:0000313" key="4">
    <source>
        <dbReference type="EMBL" id="CCB69214.1"/>
    </source>
</evidence>
<dbReference type="CDD" id="cd04301">
    <property type="entry name" value="NAT_SF"/>
    <property type="match status" value="1"/>
</dbReference>
<evidence type="ECO:0000256" key="1">
    <source>
        <dbReference type="ARBA" id="ARBA00022679"/>
    </source>
</evidence>
<dbReference type="GO" id="GO:0016747">
    <property type="term" value="F:acyltransferase activity, transferring groups other than amino-acyl groups"/>
    <property type="evidence" value="ECO:0007669"/>
    <property type="project" value="InterPro"/>
</dbReference>
<dbReference type="InterPro" id="IPR000182">
    <property type="entry name" value="GNAT_dom"/>
</dbReference>
<dbReference type="InterPro" id="IPR050832">
    <property type="entry name" value="Bact_Acetyltransf"/>
</dbReference>
<keyword evidence="5" id="KW-1185">Reference proteome</keyword>
<dbReference type="Pfam" id="PF00583">
    <property type="entry name" value="Acetyltransf_1"/>
    <property type="match status" value="1"/>
</dbReference>
<name>G2YZW1_FLABF</name>
<evidence type="ECO:0000256" key="2">
    <source>
        <dbReference type="ARBA" id="ARBA00023315"/>
    </source>
</evidence>
<dbReference type="eggNOG" id="COG0456">
    <property type="taxonomic scope" value="Bacteria"/>
</dbReference>
<dbReference type="SUPFAM" id="SSF55729">
    <property type="entry name" value="Acyl-CoA N-acyltransferases (Nat)"/>
    <property type="match status" value="1"/>
</dbReference>
<dbReference type="AlphaFoldDB" id="G2YZW1"/>
<dbReference type="Proteomes" id="UP000009186">
    <property type="component" value="Chromosome"/>
</dbReference>
<accession>G2YZW1</accession>
<organism evidence="4 5">
    <name type="scientific">Flavobacterium branchiophilum (strain FL-15)</name>
    <dbReference type="NCBI Taxonomy" id="1034807"/>
    <lineage>
        <taxon>Bacteria</taxon>
        <taxon>Pseudomonadati</taxon>
        <taxon>Bacteroidota</taxon>
        <taxon>Flavobacteriia</taxon>
        <taxon>Flavobacteriales</taxon>
        <taxon>Flavobacteriaceae</taxon>
        <taxon>Flavobacterium</taxon>
    </lineage>
</organism>
<keyword evidence="2 4" id="KW-0012">Acyltransferase</keyword>
<dbReference type="InterPro" id="IPR016181">
    <property type="entry name" value="Acyl_CoA_acyltransferase"/>
</dbReference>
<dbReference type="KEGG" id="fbr:FBFL15_1125"/>
<dbReference type="HOGENOM" id="CLU_013985_11_8_10"/>
<dbReference type="PROSITE" id="PS51186">
    <property type="entry name" value="GNAT"/>
    <property type="match status" value="1"/>
</dbReference>
<evidence type="ECO:0000259" key="3">
    <source>
        <dbReference type="PROSITE" id="PS51186"/>
    </source>
</evidence>
<evidence type="ECO:0000313" key="5">
    <source>
        <dbReference type="Proteomes" id="UP000009186"/>
    </source>
</evidence>
<protein>
    <submittedName>
        <fullName evidence="4">Probable acetyltransferase, GNAT family</fullName>
        <ecNumber evidence="4">2.3.1.-</ecNumber>
    </submittedName>
</protein>